<sequence length="629" mass="67745">MKTDRTDVAAPATGEIAVMPAVTVAQRRRRAAAAAVDAVAWGLGVLLAVALRFEFTMPPRGWLATIVLALIAAAIQVAVGYATKLYRGRHTYGSFDEVRLLSIIVIAITAVLGLVVMAVGNFVSVPRGTMFLAAPFVLLLMFGVRYLARLMLDRSRKPGDDAEPALIVGAGYIADKLLHNITTDPTSPIRPVGLLDDDPAKKNLVLRGVPVVGRTAKVAEAVKRTGATMVIVAMTQADSVVLRKISDRAESAGARVAVTPSLNALMSGEQAATDVRDISIEDLIGRHAVDTNVELIAGYVTGKRVLVTGAGGSIGSELCRQLSKFGPAELMMLDRDETGLQIAQLGVSGHGLLNNRDVILANIRDADVINGIFDDRRPEVVFHAAALKHLPMLEQYPDEGWKTNVLGSLNVLNAARRVGVTHFVNVSTDKAANPTSVLGHSKRVAEKLTAWAARETGMHYVSVRFGNVIGSRGSMLPTFQTLIREGKPLTVTHPEATRYFMTIPEACQLVIQAGGIGRPGEVLILDMGEPVSILEVAKRMIAMSGKNIEIIFTGLRHGEKLHEVLVGSNEDLERPFHPKISHTHADPIAPEKLDKAGWEARMFAEPRDNDTSIIEPIRLPPAQNEDFVP</sequence>
<evidence type="ECO:0000256" key="2">
    <source>
        <dbReference type="SAM" id="MobiDB-lite"/>
    </source>
</evidence>
<dbReference type="Proteomes" id="UP001321543">
    <property type="component" value="Chromosome"/>
</dbReference>
<feature type="transmembrane region" description="Helical" evidence="3">
    <location>
        <begin position="62"/>
        <end position="86"/>
    </location>
</feature>
<evidence type="ECO:0000256" key="1">
    <source>
        <dbReference type="ARBA" id="ARBA00007430"/>
    </source>
</evidence>
<dbReference type="Gene3D" id="3.40.50.720">
    <property type="entry name" value="NAD(P)-binding Rossmann-like Domain"/>
    <property type="match status" value="2"/>
</dbReference>
<evidence type="ECO:0000313" key="5">
    <source>
        <dbReference type="EMBL" id="BDZ39231.1"/>
    </source>
</evidence>
<dbReference type="InterPro" id="IPR051203">
    <property type="entry name" value="Polysaccharide_Synthase-Rel"/>
</dbReference>
<keyword evidence="3" id="KW-1133">Transmembrane helix</keyword>
<organism evidence="5 6">
    <name type="scientific">Microbacterium suwonense</name>
    <dbReference type="NCBI Taxonomy" id="683047"/>
    <lineage>
        <taxon>Bacteria</taxon>
        <taxon>Bacillati</taxon>
        <taxon>Actinomycetota</taxon>
        <taxon>Actinomycetes</taxon>
        <taxon>Micrococcales</taxon>
        <taxon>Microbacteriaceae</taxon>
        <taxon>Microbacterium</taxon>
    </lineage>
</organism>
<feature type="transmembrane region" description="Helical" evidence="3">
    <location>
        <begin position="129"/>
        <end position="148"/>
    </location>
</feature>
<keyword evidence="3" id="KW-0472">Membrane</keyword>
<dbReference type="PANTHER" id="PTHR43318">
    <property type="entry name" value="UDP-N-ACETYLGLUCOSAMINE 4,6-DEHYDRATASE"/>
    <property type="match status" value="1"/>
</dbReference>
<feature type="transmembrane region" description="Helical" evidence="3">
    <location>
        <begin position="31"/>
        <end position="50"/>
    </location>
</feature>
<accession>A0ABN6X3D4</accession>
<feature type="region of interest" description="Disordered" evidence="2">
    <location>
        <begin position="605"/>
        <end position="629"/>
    </location>
</feature>
<feature type="domain" description="Polysaccharide biosynthesis protein CapD-like" evidence="4">
    <location>
        <begin position="305"/>
        <end position="582"/>
    </location>
</feature>
<keyword evidence="3" id="KW-0812">Transmembrane</keyword>
<dbReference type="InterPro" id="IPR003869">
    <property type="entry name" value="Polysac_CapD-like"/>
</dbReference>
<name>A0ABN6X3D4_9MICO</name>
<proteinExistence type="inferred from homology"/>
<evidence type="ECO:0000313" key="6">
    <source>
        <dbReference type="Proteomes" id="UP001321543"/>
    </source>
</evidence>
<dbReference type="PANTHER" id="PTHR43318:SF1">
    <property type="entry name" value="POLYSACCHARIDE BIOSYNTHESIS PROTEIN EPSC-RELATED"/>
    <property type="match status" value="1"/>
</dbReference>
<dbReference type="EMBL" id="AP027728">
    <property type="protein sequence ID" value="BDZ39231.1"/>
    <property type="molecule type" value="Genomic_DNA"/>
</dbReference>
<dbReference type="SUPFAM" id="SSF51735">
    <property type="entry name" value="NAD(P)-binding Rossmann-fold domains"/>
    <property type="match status" value="2"/>
</dbReference>
<evidence type="ECO:0000259" key="4">
    <source>
        <dbReference type="Pfam" id="PF02719"/>
    </source>
</evidence>
<dbReference type="Pfam" id="PF02719">
    <property type="entry name" value="Polysacc_synt_2"/>
    <property type="match status" value="1"/>
</dbReference>
<protein>
    <submittedName>
        <fullName evidence="5">dTDP-glucose 4,6-dehydratase</fullName>
    </submittedName>
</protein>
<evidence type="ECO:0000256" key="3">
    <source>
        <dbReference type="SAM" id="Phobius"/>
    </source>
</evidence>
<dbReference type="CDD" id="cd05237">
    <property type="entry name" value="UDP_invert_4-6DH_SDR_e"/>
    <property type="match status" value="1"/>
</dbReference>
<dbReference type="RefSeq" id="WP_286299212.1">
    <property type="nucleotide sequence ID" value="NZ_AP027728.1"/>
</dbReference>
<comment type="similarity">
    <text evidence="1">Belongs to the polysaccharide synthase family.</text>
</comment>
<dbReference type="InterPro" id="IPR036291">
    <property type="entry name" value="NAD(P)-bd_dom_sf"/>
</dbReference>
<feature type="transmembrane region" description="Helical" evidence="3">
    <location>
        <begin position="98"/>
        <end position="123"/>
    </location>
</feature>
<dbReference type="Pfam" id="PF13727">
    <property type="entry name" value="CoA_binding_3"/>
    <property type="match status" value="1"/>
</dbReference>
<reference evidence="6" key="1">
    <citation type="journal article" date="2019" name="Int. J. Syst. Evol. Microbiol.">
        <title>The Global Catalogue of Microorganisms (GCM) 10K type strain sequencing project: providing services to taxonomists for standard genome sequencing and annotation.</title>
        <authorList>
            <consortium name="The Broad Institute Genomics Platform"/>
            <consortium name="The Broad Institute Genome Sequencing Center for Infectious Disease"/>
            <person name="Wu L."/>
            <person name="Ma J."/>
        </authorList>
    </citation>
    <scope>NUCLEOTIDE SEQUENCE [LARGE SCALE GENOMIC DNA]</scope>
    <source>
        <strain evidence="6">NBRC 106310</strain>
    </source>
</reference>
<gene>
    <name evidence="5" type="ORF">GCM10025863_18450</name>
</gene>
<keyword evidence="6" id="KW-1185">Reference proteome</keyword>